<feature type="domain" description="LCCL" evidence="2">
    <location>
        <begin position="358"/>
        <end position="460"/>
    </location>
</feature>
<dbReference type="InterPro" id="IPR051957">
    <property type="entry name" value="CRISP-LCCL_domain"/>
</dbReference>
<dbReference type="InterPro" id="IPR004043">
    <property type="entry name" value="LCCL"/>
</dbReference>
<evidence type="ECO:0000313" key="4">
    <source>
        <dbReference type="Proteomes" id="UP001295444"/>
    </source>
</evidence>
<feature type="region of interest" description="Disordered" evidence="1">
    <location>
        <begin position="329"/>
        <end position="361"/>
    </location>
</feature>
<feature type="compositionally biased region" description="Polar residues" evidence="1">
    <location>
        <begin position="216"/>
        <end position="225"/>
    </location>
</feature>
<protein>
    <recommendedName>
        <fullName evidence="2">LCCL domain-containing protein</fullName>
    </recommendedName>
</protein>
<dbReference type="PROSITE" id="PS50820">
    <property type="entry name" value="LCCL"/>
    <property type="match status" value="3"/>
</dbReference>
<feature type="compositionally biased region" description="Low complexity" evidence="1">
    <location>
        <begin position="94"/>
        <end position="107"/>
    </location>
</feature>
<evidence type="ECO:0000256" key="1">
    <source>
        <dbReference type="SAM" id="MobiDB-lite"/>
    </source>
</evidence>
<feature type="domain" description="LCCL" evidence="2">
    <location>
        <begin position="234"/>
        <end position="327"/>
    </location>
</feature>
<dbReference type="PANTHER" id="PTHR31331">
    <property type="entry name" value="LCCL DOMAIN PROTEIN (AFU_ORTHOLOGUE AFUA_5G08630)"/>
    <property type="match status" value="1"/>
</dbReference>
<accession>A0AAD1WFT6</accession>
<name>A0AAD1WFT6_PELCU</name>
<feature type="region of interest" description="Disordered" evidence="1">
    <location>
        <begin position="196"/>
        <end position="240"/>
    </location>
</feature>
<feature type="compositionally biased region" description="Polar residues" evidence="1">
    <location>
        <begin position="72"/>
        <end position="93"/>
    </location>
</feature>
<organism evidence="3 4">
    <name type="scientific">Pelobates cultripes</name>
    <name type="common">Western spadefoot toad</name>
    <dbReference type="NCBI Taxonomy" id="61616"/>
    <lineage>
        <taxon>Eukaryota</taxon>
        <taxon>Metazoa</taxon>
        <taxon>Chordata</taxon>
        <taxon>Craniata</taxon>
        <taxon>Vertebrata</taxon>
        <taxon>Euteleostomi</taxon>
        <taxon>Amphibia</taxon>
        <taxon>Batrachia</taxon>
        <taxon>Anura</taxon>
        <taxon>Pelobatoidea</taxon>
        <taxon>Pelobatidae</taxon>
        <taxon>Pelobates</taxon>
    </lineage>
</organism>
<reference evidence="3" key="1">
    <citation type="submission" date="2022-03" db="EMBL/GenBank/DDBJ databases">
        <authorList>
            <person name="Alioto T."/>
            <person name="Alioto T."/>
            <person name="Gomez Garrido J."/>
        </authorList>
    </citation>
    <scope>NUCLEOTIDE SEQUENCE</scope>
</reference>
<dbReference type="Gene3D" id="2.170.130.20">
    <property type="entry name" value="LCCL-like domain"/>
    <property type="match status" value="3"/>
</dbReference>
<feature type="compositionally biased region" description="Low complexity" evidence="1">
    <location>
        <begin position="125"/>
        <end position="146"/>
    </location>
</feature>
<sequence>MMIVEKKPGLESYTGSDKNDVKSKKYGTWSGSVIFHKIPSSLLPTKDSETPKTPEPSAAVSPQPTTPIKPAESTQPYSNLSGQTSIPESPSNIPTQSSSTPPGQSSSLESASQKPTQPSTSGPEAPSKTSEPSATPSAPAAPSLPSGLHVHQDGSSICGAAIHAGAINNDGGSMLVARGPGQKRYEPFARNGIESLEHGESSGSFSITPLDAAAPTPTNLPTHATSESEKSDLPTANAACSSDATSLNAPLTIVNCPPGCATMKGQVWGTDIFTADSSICRAAIHAGHLTNEGGPTWVKKEPGQKRYNASIKNGVKTSEHEEWSESFSFISPSTNPSSSNIPKDTAQETVSNPATDTAQETISNPPKVYAHCAWSAKNLPALITRVRCPSECLNKDGDVWGSNPFTDSTAICRAGIHVGMFENDKGGEFIVVKKPGENSYQESNRNGVQSKSHGAWPGSFILVSLADFQLNGYMKYIGYNFNFNQGGGNSVFLMLVSEIISQQSVLN</sequence>
<dbReference type="EMBL" id="OW240919">
    <property type="protein sequence ID" value="CAH2311368.1"/>
    <property type="molecule type" value="Genomic_DNA"/>
</dbReference>
<dbReference type="PANTHER" id="PTHR31331:SF1">
    <property type="entry name" value="CYSTEINE RICH SECRETORY PROTEIN LCCL DOMAIN CONTAINING 2"/>
    <property type="match status" value="1"/>
</dbReference>
<evidence type="ECO:0000313" key="3">
    <source>
        <dbReference type="EMBL" id="CAH2311368.1"/>
    </source>
</evidence>
<feature type="compositionally biased region" description="Polar residues" evidence="1">
    <location>
        <begin position="347"/>
        <end position="361"/>
    </location>
</feature>
<feature type="compositionally biased region" description="Polar residues" evidence="1">
    <location>
        <begin position="108"/>
        <end position="122"/>
    </location>
</feature>
<feature type="region of interest" description="Disordered" evidence="1">
    <location>
        <begin position="1"/>
        <end position="150"/>
    </location>
</feature>
<dbReference type="SUPFAM" id="SSF69848">
    <property type="entry name" value="LCCL domain"/>
    <property type="match status" value="3"/>
</dbReference>
<feature type="domain" description="LCCL" evidence="2">
    <location>
        <begin position="147"/>
        <end position="205"/>
    </location>
</feature>
<evidence type="ECO:0000259" key="2">
    <source>
        <dbReference type="PROSITE" id="PS50820"/>
    </source>
</evidence>
<feature type="compositionally biased region" description="Low complexity" evidence="1">
    <location>
        <begin position="329"/>
        <end position="341"/>
    </location>
</feature>
<dbReference type="Proteomes" id="UP001295444">
    <property type="component" value="Chromosome 08"/>
</dbReference>
<gene>
    <name evidence="3" type="ORF">PECUL_23A032327</name>
</gene>
<dbReference type="SMART" id="SM00603">
    <property type="entry name" value="LCCL"/>
    <property type="match status" value="3"/>
</dbReference>
<dbReference type="AlphaFoldDB" id="A0AAD1WFT6"/>
<keyword evidence="4" id="KW-1185">Reference proteome</keyword>
<dbReference type="Pfam" id="PF03815">
    <property type="entry name" value="LCCL"/>
    <property type="match status" value="3"/>
</dbReference>
<proteinExistence type="predicted"/>
<dbReference type="InterPro" id="IPR036609">
    <property type="entry name" value="LCCL_sf"/>
</dbReference>